<proteinExistence type="predicted"/>
<dbReference type="SUPFAM" id="SSF53756">
    <property type="entry name" value="UDP-Glycosyltransferase/glycogen phosphorylase"/>
    <property type="match status" value="1"/>
</dbReference>
<dbReference type="Pfam" id="PF08660">
    <property type="entry name" value="Alg14"/>
    <property type="match status" value="1"/>
</dbReference>
<reference evidence="1" key="1">
    <citation type="submission" date="2016-04" db="EMBL/GenBank/DDBJ databases">
        <authorList>
            <person name="Evans L.H."/>
            <person name="Alamgir A."/>
            <person name="Owens N."/>
            <person name="Weber N.D."/>
            <person name="Virtaneva K."/>
            <person name="Barbian K."/>
            <person name="Babar A."/>
            <person name="Rosenke K."/>
        </authorList>
    </citation>
    <scope>NUCLEOTIDE SEQUENCE</scope>
    <source>
        <strain evidence="1">86-1</strain>
    </source>
</reference>
<accession>A0A212J8I9</accession>
<dbReference type="InterPro" id="IPR013969">
    <property type="entry name" value="Oligosacch_biosynth_Alg14"/>
</dbReference>
<evidence type="ECO:0000313" key="1">
    <source>
        <dbReference type="EMBL" id="SBV95740.1"/>
    </source>
</evidence>
<sequence>MKTPIKKILAIASIGGHWKQLLCIVPQTFNDIEIVYVSTHPKCAIMVEGNRFYSIDDFSRWNAYKVVPVFFQAIKILRKEKPCAVITTGAAPGLITLFAAKLFGIKTFWVDSVANIQGLSLSGRIASKFVTQAYTQWQELASDKVLYKGNVFD</sequence>
<dbReference type="Gene3D" id="3.40.50.2000">
    <property type="entry name" value="Glycogen Phosphorylase B"/>
    <property type="match status" value="1"/>
</dbReference>
<protein>
    <submittedName>
        <fullName evidence="1">Oligosaccharide biosynthesis protein Alg14 like protein</fullName>
    </submittedName>
</protein>
<gene>
    <name evidence="1" type="ORF">KL86DYS1_11472</name>
</gene>
<dbReference type="GO" id="GO:0006488">
    <property type="term" value="P:dolichol-linked oligosaccharide biosynthetic process"/>
    <property type="evidence" value="ECO:0007669"/>
    <property type="project" value="InterPro"/>
</dbReference>
<name>A0A212J8I9_9BACT</name>
<dbReference type="RefSeq" id="WP_296939449.1">
    <property type="nucleotide sequence ID" value="NZ_LT599032.1"/>
</dbReference>
<dbReference type="AlphaFoldDB" id="A0A212J8I9"/>
<dbReference type="EMBL" id="FLUM01000001">
    <property type="protein sequence ID" value="SBV95740.1"/>
    <property type="molecule type" value="Genomic_DNA"/>
</dbReference>
<organism evidence="1">
    <name type="scientific">uncultured Dysgonomonas sp</name>
    <dbReference type="NCBI Taxonomy" id="206096"/>
    <lineage>
        <taxon>Bacteria</taxon>
        <taxon>Pseudomonadati</taxon>
        <taxon>Bacteroidota</taxon>
        <taxon>Bacteroidia</taxon>
        <taxon>Bacteroidales</taxon>
        <taxon>Dysgonomonadaceae</taxon>
        <taxon>Dysgonomonas</taxon>
        <taxon>environmental samples</taxon>
    </lineage>
</organism>